<keyword evidence="3" id="KW-1185">Reference proteome</keyword>
<evidence type="ECO:0000256" key="1">
    <source>
        <dbReference type="SAM" id="Phobius"/>
    </source>
</evidence>
<feature type="transmembrane region" description="Helical" evidence="1">
    <location>
        <begin position="56"/>
        <end position="78"/>
    </location>
</feature>
<feature type="transmembrane region" description="Helical" evidence="1">
    <location>
        <begin position="84"/>
        <end position="102"/>
    </location>
</feature>
<name>A0ABU0AVF0_9FIRM</name>
<protein>
    <submittedName>
        <fullName evidence="2">Membrane protein YhdT</fullName>
    </submittedName>
</protein>
<comment type="caution">
    <text evidence="2">The sequence shown here is derived from an EMBL/GenBank/DDBJ whole genome shotgun (WGS) entry which is preliminary data.</text>
</comment>
<dbReference type="EMBL" id="JAUSTN010000006">
    <property type="protein sequence ID" value="MDQ0275246.1"/>
    <property type="molecule type" value="Genomic_DNA"/>
</dbReference>
<evidence type="ECO:0000313" key="3">
    <source>
        <dbReference type="Proteomes" id="UP001236559"/>
    </source>
</evidence>
<dbReference type="Proteomes" id="UP001236559">
    <property type="component" value="Unassembled WGS sequence"/>
</dbReference>
<keyword evidence="1" id="KW-1133">Transmembrane helix</keyword>
<gene>
    <name evidence="2" type="ORF">J2S72_001271</name>
</gene>
<evidence type="ECO:0000313" key="2">
    <source>
        <dbReference type="EMBL" id="MDQ0275246.1"/>
    </source>
</evidence>
<keyword evidence="1" id="KW-0472">Membrane</keyword>
<sequence length="113" mass="12972">MKKFKIFLILLIVLIACLPATLMDNFYTFISILNIFILSPLAIPLLFILPKLLGNNIFYILYVLFLPLGYNILVSIVSLKESDYIAIPIIFLFIGFAIMEYLKNSKNSLYEAK</sequence>
<reference evidence="2 3" key="1">
    <citation type="submission" date="2023-07" db="EMBL/GenBank/DDBJ databases">
        <title>Genomic Encyclopedia of Type Strains, Phase IV (KMG-IV): sequencing the most valuable type-strain genomes for metagenomic binning, comparative biology and taxonomic classification.</title>
        <authorList>
            <person name="Goeker M."/>
        </authorList>
    </citation>
    <scope>NUCLEOTIDE SEQUENCE [LARGE SCALE GENOMIC DNA]</scope>
    <source>
        <strain evidence="2 3">DSM 22616</strain>
    </source>
</reference>
<proteinExistence type="predicted"/>
<organism evidence="2 3">
    <name type="scientific">Peptoniphilus koenoeneniae</name>
    <dbReference type="NCBI Taxonomy" id="507751"/>
    <lineage>
        <taxon>Bacteria</taxon>
        <taxon>Bacillati</taxon>
        <taxon>Bacillota</taxon>
        <taxon>Tissierellia</taxon>
        <taxon>Tissierellales</taxon>
        <taxon>Peptoniphilaceae</taxon>
        <taxon>Peptoniphilus</taxon>
    </lineage>
</organism>
<dbReference type="RefSeq" id="WP_023056505.1">
    <property type="nucleotide sequence ID" value="NZ_JAUSTN010000006.1"/>
</dbReference>
<keyword evidence="1" id="KW-0812">Transmembrane</keyword>
<feature type="transmembrane region" description="Helical" evidence="1">
    <location>
        <begin position="29"/>
        <end position="49"/>
    </location>
</feature>
<dbReference type="PROSITE" id="PS51257">
    <property type="entry name" value="PROKAR_LIPOPROTEIN"/>
    <property type="match status" value="1"/>
</dbReference>
<accession>A0ABU0AVF0</accession>